<dbReference type="GO" id="GO:0008311">
    <property type="term" value="F:double-stranded DNA 3'-5' DNA exonuclease activity"/>
    <property type="evidence" value="ECO:0007669"/>
    <property type="project" value="TreeGrafter"/>
</dbReference>
<dbReference type="SUPFAM" id="SSF56219">
    <property type="entry name" value="DNase I-like"/>
    <property type="match status" value="1"/>
</dbReference>
<keyword evidence="6" id="KW-1185">Reference proteome</keyword>
<sequence length="120" mass="13813">MKTLSWNIRGVGRPEKRRKIRNLLLDKAIDMALLQETKQSSTTNLWVKSIWPRDKIELMSVDAVGPADGLICIWDPEVFQLSECCSSRNLILLSGKIHNSFDYVIVNTYAPNDVLRRRKL</sequence>
<dbReference type="Proteomes" id="UP000593564">
    <property type="component" value="Unassembled WGS sequence"/>
</dbReference>
<protein>
    <recommendedName>
        <fullName evidence="7">Endonuclease/exonuclease/phosphatase domain-containing protein</fullName>
    </recommendedName>
</protein>
<evidence type="ECO:0008006" key="7">
    <source>
        <dbReference type="Google" id="ProtNLM"/>
    </source>
</evidence>
<comment type="caution">
    <text evidence="5">The sequence shown here is derived from an EMBL/GenBank/DDBJ whole genome shotgun (WGS) entry which is preliminary data.</text>
</comment>
<evidence type="ECO:0000313" key="6">
    <source>
        <dbReference type="Proteomes" id="UP000593564"/>
    </source>
</evidence>
<gene>
    <name evidence="5" type="ORF">HYC85_028309</name>
</gene>
<dbReference type="PANTHER" id="PTHR22748:SF11">
    <property type="entry name" value="OS07G0184032 PROTEIN"/>
    <property type="match status" value="1"/>
</dbReference>
<dbReference type="GO" id="GO:0005634">
    <property type="term" value="C:nucleus"/>
    <property type="evidence" value="ECO:0007669"/>
    <property type="project" value="TreeGrafter"/>
</dbReference>
<comment type="cofactor">
    <cofactor evidence="1">
        <name>Mg(2+)</name>
        <dbReference type="ChEBI" id="CHEBI:18420"/>
    </cofactor>
</comment>
<evidence type="ECO:0000256" key="4">
    <source>
        <dbReference type="ARBA" id="ARBA00022842"/>
    </source>
</evidence>
<dbReference type="GO" id="GO:0003906">
    <property type="term" value="F:DNA-(apurinic or apyrimidinic site) endonuclease activity"/>
    <property type="evidence" value="ECO:0007669"/>
    <property type="project" value="TreeGrafter"/>
</dbReference>
<evidence type="ECO:0000256" key="3">
    <source>
        <dbReference type="ARBA" id="ARBA00022801"/>
    </source>
</evidence>
<evidence type="ECO:0000256" key="1">
    <source>
        <dbReference type="ARBA" id="ARBA00001946"/>
    </source>
</evidence>
<evidence type="ECO:0000313" key="5">
    <source>
        <dbReference type="EMBL" id="KAF5932138.1"/>
    </source>
</evidence>
<dbReference type="Gene3D" id="3.60.10.10">
    <property type="entry name" value="Endonuclease/exonuclease/phosphatase"/>
    <property type="match status" value="1"/>
</dbReference>
<dbReference type="GO" id="GO:0006284">
    <property type="term" value="P:base-excision repair"/>
    <property type="evidence" value="ECO:0007669"/>
    <property type="project" value="TreeGrafter"/>
</dbReference>
<evidence type="ECO:0000256" key="2">
    <source>
        <dbReference type="ARBA" id="ARBA00022723"/>
    </source>
</evidence>
<organism evidence="5 6">
    <name type="scientific">Camellia sinensis</name>
    <name type="common">Tea plant</name>
    <name type="synonym">Thea sinensis</name>
    <dbReference type="NCBI Taxonomy" id="4442"/>
    <lineage>
        <taxon>Eukaryota</taxon>
        <taxon>Viridiplantae</taxon>
        <taxon>Streptophyta</taxon>
        <taxon>Embryophyta</taxon>
        <taxon>Tracheophyta</taxon>
        <taxon>Spermatophyta</taxon>
        <taxon>Magnoliopsida</taxon>
        <taxon>eudicotyledons</taxon>
        <taxon>Gunneridae</taxon>
        <taxon>Pentapetalae</taxon>
        <taxon>asterids</taxon>
        <taxon>Ericales</taxon>
        <taxon>Theaceae</taxon>
        <taxon>Camellia</taxon>
    </lineage>
</organism>
<keyword evidence="4" id="KW-0460">Magnesium</keyword>
<dbReference type="PANTHER" id="PTHR22748">
    <property type="entry name" value="AP ENDONUCLEASE"/>
    <property type="match status" value="1"/>
</dbReference>
<dbReference type="InterPro" id="IPR004808">
    <property type="entry name" value="AP_endonuc_1"/>
</dbReference>
<dbReference type="GO" id="GO:0008081">
    <property type="term" value="F:phosphoric diester hydrolase activity"/>
    <property type="evidence" value="ECO:0007669"/>
    <property type="project" value="TreeGrafter"/>
</dbReference>
<proteinExistence type="predicted"/>
<keyword evidence="2" id="KW-0479">Metal-binding</keyword>
<accession>A0A7J7FWW1</accession>
<dbReference type="EMBL" id="JACBKZ010000014">
    <property type="protein sequence ID" value="KAF5932138.1"/>
    <property type="molecule type" value="Genomic_DNA"/>
</dbReference>
<reference evidence="6" key="1">
    <citation type="journal article" date="2020" name="Nat. Commun.">
        <title>Genome assembly of wild tea tree DASZ reveals pedigree and selection history of tea varieties.</title>
        <authorList>
            <person name="Zhang W."/>
            <person name="Zhang Y."/>
            <person name="Qiu H."/>
            <person name="Guo Y."/>
            <person name="Wan H."/>
            <person name="Zhang X."/>
            <person name="Scossa F."/>
            <person name="Alseekh S."/>
            <person name="Zhang Q."/>
            <person name="Wang P."/>
            <person name="Xu L."/>
            <person name="Schmidt M.H."/>
            <person name="Jia X."/>
            <person name="Li D."/>
            <person name="Zhu A."/>
            <person name="Guo F."/>
            <person name="Chen W."/>
            <person name="Ni D."/>
            <person name="Usadel B."/>
            <person name="Fernie A.R."/>
            <person name="Wen W."/>
        </authorList>
    </citation>
    <scope>NUCLEOTIDE SEQUENCE [LARGE SCALE GENOMIC DNA]</scope>
    <source>
        <strain evidence="6">cv. G240</strain>
    </source>
</reference>
<keyword evidence="3" id="KW-0378">Hydrolase</keyword>
<name>A0A7J7FWW1_CAMSI</name>
<reference evidence="5 6" key="2">
    <citation type="submission" date="2020-07" db="EMBL/GenBank/DDBJ databases">
        <title>Genome assembly of wild tea tree DASZ reveals pedigree and selection history of tea varieties.</title>
        <authorList>
            <person name="Zhang W."/>
        </authorList>
    </citation>
    <scope>NUCLEOTIDE SEQUENCE [LARGE SCALE GENOMIC DNA]</scope>
    <source>
        <strain evidence="6">cv. G240</strain>
        <tissue evidence="5">Leaf</tissue>
    </source>
</reference>
<dbReference type="InterPro" id="IPR036691">
    <property type="entry name" value="Endo/exonu/phosph_ase_sf"/>
</dbReference>
<dbReference type="GO" id="GO:0046872">
    <property type="term" value="F:metal ion binding"/>
    <property type="evidence" value="ECO:0007669"/>
    <property type="project" value="UniProtKB-KW"/>
</dbReference>
<dbReference type="AlphaFoldDB" id="A0A7J7FWW1"/>